<keyword evidence="2" id="KW-0677">Repeat</keyword>
<dbReference type="Pfam" id="PF13424">
    <property type="entry name" value="TPR_12"/>
    <property type="match status" value="1"/>
</dbReference>
<evidence type="ECO:0000256" key="2">
    <source>
        <dbReference type="ARBA" id="ARBA00022737"/>
    </source>
</evidence>
<dbReference type="Gene3D" id="1.25.40.10">
    <property type="entry name" value="Tetratricopeptide repeat domain"/>
    <property type="match status" value="3"/>
</dbReference>
<organism evidence="8 9">
    <name type="scientific">Lottia gigantea</name>
    <name type="common">Giant owl limpet</name>
    <dbReference type="NCBI Taxonomy" id="225164"/>
    <lineage>
        <taxon>Eukaryota</taxon>
        <taxon>Metazoa</taxon>
        <taxon>Spiralia</taxon>
        <taxon>Lophotrochozoa</taxon>
        <taxon>Mollusca</taxon>
        <taxon>Gastropoda</taxon>
        <taxon>Patellogastropoda</taxon>
        <taxon>Lottioidea</taxon>
        <taxon>Lottiidae</taxon>
        <taxon>Lottia</taxon>
    </lineage>
</organism>
<dbReference type="InterPro" id="IPR027417">
    <property type="entry name" value="P-loop_NTPase"/>
</dbReference>
<dbReference type="Gene3D" id="3.40.50.300">
    <property type="entry name" value="P-loop containing nucleotide triphosphate hydrolases"/>
    <property type="match status" value="1"/>
</dbReference>
<dbReference type="KEGG" id="lgi:LOTGIDRAFT_234276"/>
<feature type="domain" description="Nephrocystin 3 helical" evidence="7">
    <location>
        <begin position="521"/>
        <end position="653"/>
    </location>
</feature>
<dbReference type="InterPro" id="IPR019734">
    <property type="entry name" value="TPR_rpt"/>
</dbReference>
<dbReference type="Pfam" id="PF13181">
    <property type="entry name" value="TPR_8"/>
    <property type="match status" value="1"/>
</dbReference>
<dbReference type="Proteomes" id="UP000030746">
    <property type="component" value="Unassembled WGS sequence"/>
</dbReference>
<dbReference type="EMBL" id="KB202591">
    <property type="protein sequence ID" value="ESO89421.1"/>
    <property type="molecule type" value="Genomic_DNA"/>
</dbReference>
<dbReference type="GO" id="GO:0016055">
    <property type="term" value="P:Wnt signaling pathway"/>
    <property type="evidence" value="ECO:0007669"/>
    <property type="project" value="UniProtKB-KW"/>
</dbReference>
<protein>
    <recommendedName>
        <fullName evidence="3">Nephrocystin-3</fullName>
    </recommendedName>
</protein>
<dbReference type="STRING" id="225164.V4A824"/>
<dbReference type="PROSITE" id="PS50005">
    <property type="entry name" value="TPR"/>
    <property type="match status" value="1"/>
</dbReference>
<sequence length="1311" mass="150119">MTKSISQKRNSKSQHTGNILVTANEIFTCGSISTISGCIYRITGDITCVFIAFIRDQGVTEEMTKYQLKDPKTCRIFLSSPFRGMEPERKEWMSKYVPQLDYLCRSHGVGLVIVDMRWGITEESTEKAQTVNICLREIDRTDIFIGIYAQRYGWHGENDKDLQRNINNASDRYPWIKHHRNASVTAIEYLHGHLNKPGDLPACFAFRDKSYDDIQKKALIKAKESKVATNYISESPEAAADLEKIKTKVIGSKDKCLAVFDDYKTPAEGIEKIFEVVKKYLETELLVQTEKLSAREQKLEQHDAFIAHHSSSYISDGRIVQSLEHRLTGSHSPLLITGPSGSGKSSLLCYWLSQLKSSNTKKVAYIYHFIGCGEDGSTVSALLNRLYLELVHALDPSKTENVRSLQDLLNHKKESDDIKDVVRKCSAKIEELSSKKRIVLVLDGLDHVELSSKTAKCLYWLPHVFPSNTTVIVSCTTESDDVIHELRDVRQYDVLELKPLDKKHRQEICVQTLKKHGKELKDSQLEKIVSCPQTQIPIFLRTLLTELRMFGEFRKLDAKIDSLIKAKSAKELFQQLLIRLEEEFGGNKKHGNLVEKVLCCICLSNQGLSETELIAILNITSHVWSPLYFSLNKFLVENGGLLRLEVSELLEAVTDRYLKDPKTRNMYLQKLIKYFEGLVGQYTLTMNVIDPLTKRPADELPELYKLANDKKGLVKTLTNMVTFGRLFLEREYDLLEYWKWIGYHGDEISQLYIKATEQKYSELKKQKNLTSPPELGILSYLDALTYVMEVGHFNTGLQTILDKRLQFLKMKDLDIDTERKTKMMDDVKQKLAILYINTGRLEEAQVLQTDVLEERKRIVDEQVKGVKVEDLKSLGTAYHSLALLNTKLGQKQEALQNFNKALNIHQQSGNRLEVADSLHNIGVILMDRQSFEQALKYCLQSLQIYEEEYFGHLPPAIGVMTGNIAVCYRNLGRQEESEKMYIKSRAIAERALGYYHPNVAHTILNHGTLCLNSGNFKDAERLFMETLEILQKCEEGKKSTTSFKTKEKLCLSQLKQNKKQEAFQLFDSLHKTLVKKKCVDDCFVPLYTLIVEELIQSENYQKALDVTMLILNSNQKQDSNFKHLNMISKHVEVDDKTLHKFSIDEGFKLFPGSFPLFRYSTETDLIPNEKYSELIKRLDQVYDNSNLKEGLYETTMVWCQKQGKSDGVFTICKHASEKFPENTTFLTQLTQVLHEQEKYSEALPYAIKLATKCPDKPDVILITGEIAARVEDLPLAKKYFQKILDEFSDNKAICEQAKSGLRVVNLLAKKV</sequence>
<dbReference type="SUPFAM" id="SSF48452">
    <property type="entry name" value="TPR-like"/>
    <property type="match status" value="2"/>
</dbReference>
<feature type="domain" description="Nephrocystin 3-like N-terminal" evidence="6">
    <location>
        <begin position="330"/>
        <end position="459"/>
    </location>
</feature>
<evidence type="ECO:0000259" key="5">
    <source>
        <dbReference type="Pfam" id="PF13271"/>
    </source>
</evidence>
<reference evidence="8 9" key="1">
    <citation type="journal article" date="2013" name="Nature">
        <title>Insights into bilaterian evolution from three spiralian genomes.</title>
        <authorList>
            <person name="Simakov O."/>
            <person name="Marletaz F."/>
            <person name="Cho S.J."/>
            <person name="Edsinger-Gonzales E."/>
            <person name="Havlak P."/>
            <person name="Hellsten U."/>
            <person name="Kuo D.H."/>
            <person name="Larsson T."/>
            <person name="Lv J."/>
            <person name="Arendt D."/>
            <person name="Savage R."/>
            <person name="Osoegawa K."/>
            <person name="de Jong P."/>
            <person name="Grimwood J."/>
            <person name="Chapman J.A."/>
            <person name="Shapiro H."/>
            <person name="Aerts A."/>
            <person name="Otillar R.P."/>
            <person name="Terry A.Y."/>
            <person name="Boore J.L."/>
            <person name="Grigoriev I.V."/>
            <person name="Lindberg D.R."/>
            <person name="Seaver E.C."/>
            <person name="Weisblat D.A."/>
            <person name="Putnam N.H."/>
            <person name="Rokhsar D.S."/>
        </authorList>
    </citation>
    <scope>NUCLEOTIDE SEQUENCE [LARGE SCALE GENOMIC DNA]</scope>
</reference>
<dbReference type="InterPro" id="IPR051191">
    <property type="entry name" value="DCAF12"/>
</dbReference>
<feature type="repeat" description="TPR" evidence="4">
    <location>
        <begin position="875"/>
        <end position="908"/>
    </location>
</feature>
<evidence type="ECO:0000256" key="4">
    <source>
        <dbReference type="PROSITE-ProRule" id="PRU00339"/>
    </source>
</evidence>
<dbReference type="OMA" id="LEHPNTA"/>
<evidence type="ECO:0000256" key="1">
    <source>
        <dbReference type="ARBA" id="ARBA00022687"/>
    </source>
</evidence>
<keyword evidence="4" id="KW-0802">TPR repeat</keyword>
<dbReference type="OrthoDB" id="2325716at2759"/>
<evidence type="ECO:0000259" key="6">
    <source>
        <dbReference type="Pfam" id="PF24883"/>
    </source>
</evidence>
<evidence type="ECO:0000259" key="7">
    <source>
        <dbReference type="Pfam" id="PF24884"/>
    </source>
</evidence>
<dbReference type="GO" id="GO:0080008">
    <property type="term" value="C:Cul4-RING E3 ubiquitin ligase complex"/>
    <property type="evidence" value="ECO:0007669"/>
    <property type="project" value="TreeGrafter"/>
</dbReference>
<dbReference type="CTD" id="20249478"/>
<name>V4A824_LOTGI</name>
<accession>V4A824</accession>
<evidence type="ECO:0000313" key="9">
    <source>
        <dbReference type="Proteomes" id="UP000030746"/>
    </source>
</evidence>
<dbReference type="PANTHER" id="PTHR19860">
    <property type="entry name" value="DDB1- AND CUL4-ASSOCIATED FACTOR 12-RELATED"/>
    <property type="match status" value="1"/>
</dbReference>
<evidence type="ECO:0000256" key="3">
    <source>
        <dbReference type="ARBA" id="ARBA00040387"/>
    </source>
</evidence>
<gene>
    <name evidence="8" type="ORF">LOTGIDRAFT_234276</name>
</gene>
<dbReference type="PANTHER" id="PTHR19860:SF40">
    <property type="entry name" value="WD40 REPEAT-CONTAINING PROTEIN"/>
    <property type="match status" value="1"/>
</dbReference>
<dbReference type="HOGENOM" id="CLU_005977_0_0_1"/>
<keyword evidence="9" id="KW-1185">Reference proteome</keyword>
<dbReference type="InterPro" id="IPR056884">
    <property type="entry name" value="NPHP3-like_N"/>
</dbReference>
<dbReference type="Pfam" id="PF13374">
    <property type="entry name" value="TPR_10"/>
    <property type="match status" value="1"/>
</dbReference>
<proteinExistence type="predicted"/>
<feature type="domain" description="DUF4062" evidence="5">
    <location>
        <begin position="75"/>
        <end position="159"/>
    </location>
</feature>
<dbReference type="InterPro" id="IPR056883">
    <property type="entry name" value="NPHP3_hel"/>
</dbReference>
<dbReference type="RefSeq" id="XP_009059784.1">
    <property type="nucleotide sequence ID" value="XM_009061536.1"/>
</dbReference>
<keyword evidence="1" id="KW-0879">Wnt signaling pathway</keyword>
<dbReference type="Pfam" id="PF24884">
    <property type="entry name" value="NPHP3_hel"/>
    <property type="match status" value="1"/>
</dbReference>
<dbReference type="Pfam" id="PF24883">
    <property type="entry name" value="NPHP3_N"/>
    <property type="match status" value="1"/>
</dbReference>
<evidence type="ECO:0000313" key="8">
    <source>
        <dbReference type="EMBL" id="ESO89421.1"/>
    </source>
</evidence>
<dbReference type="SMART" id="SM00028">
    <property type="entry name" value="TPR"/>
    <property type="match status" value="6"/>
</dbReference>
<dbReference type="GeneID" id="20249478"/>
<dbReference type="SUPFAM" id="SSF52540">
    <property type="entry name" value="P-loop containing nucleoside triphosphate hydrolases"/>
    <property type="match status" value="1"/>
</dbReference>
<dbReference type="Pfam" id="PF13271">
    <property type="entry name" value="DUF4062"/>
    <property type="match status" value="1"/>
</dbReference>
<dbReference type="InterPro" id="IPR011990">
    <property type="entry name" value="TPR-like_helical_dom_sf"/>
</dbReference>
<dbReference type="InterPro" id="IPR025139">
    <property type="entry name" value="DUF4062"/>
</dbReference>